<dbReference type="RefSeq" id="WP_068845424.1">
    <property type="nucleotide sequence ID" value="NZ_FRBT01000011.1"/>
</dbReference>
<protein>
    <submittedName>
        <fullName evidence="4">Kelch motif-containing protein</fullName>
    </submittedName>
</protein>
<dbReference type="SUPFAM" id="SSF49464">
    <property type="entry name" value="Carboxypeptidase regulatory domain-like"/>
    <property type="match status" value="1"/>
</dbReference>
<keyword evidence="1" id="KW-0880">Kelch repeat</keyword>
<dbReference type="InterPro" id="IPR015915">
    <property type="entry name" value="Kelch-typ_b-propeller"/>
</dbReference>
<feature type="chain" id="PRO_5009928103" evidence="3">
    <location>
        <begin position="18"/>
        <end position="460"/>
    </location>
</feature>
<dbReference type="SMART" id="SM00612">
    <property type="entry name" value="Kelch"/>
    <property type="match status" value="2"/>
</dbReference>
<keyword evidence="3" id="KW-0732">Signal</keyword>
<dbReference type="Pfam" id="PF24681">
    <property type="entry name" value="Kelch_KLHDC2_KLHL20_DRC7"/>
    <property type="match status" value="1"/>
</dbReference>
<keyword evidence="5" id="KW-1185">Reference proteome</keyword>
<evidence type="ECO:0000256" key="3">
    <source>
        <dbReference type="SAM" id="SignalP"/>
    </source>
</evidence>
<dbReference type="PANTHER" id="PTHR24412">
    <property type="entry name" value="KELCH PROTEIN"/>
    <property type="match status" value="1"/>
</dbReference>
<gene>
    <name evidence="4" type="ORF">SAMN05444484_11197</name>
</gene>
<dbReference type="STRING" id="946677.SAMN05444484_11197"/>
<evidence type="ECO:0000313" key="4">
    <source>
        <dbReference type="EMBL" id="SHM86201.1"/>
    </source>
</evidence>
<dbReference type="PANTHER" id="PTHR24412:SF489">
    <property type="entry name" value="RING FINGER DOMAIN AND KELCH REPEAT-CONTAINING PROTEIN DDB_G0271372"/>
    <property type="match status" value="1"/>
</dbReference>
<dbReference type="EMBL" id="FRBT01000011">
    <property type="protein sequence ID" value="SHM86201.1"/>
    <property type="molecule type" value="Genomic_DNA"/>
</dbReference>
<dbReference type="Gene3D" id="2.60.40.1120">
    <property type="entry name" value="Carboxypeptidase-like, regulatory domain"/>
    <property type="match status" value="1"/>
</dbReference>
<organism evidence="4 5">
    <name type="scientific">Flavobacterium chilense</name>
    <dbReference type="NCBI Taxonomy" id="946677"/>
    <lineage>
        <taxon>Bacteria</taxon>
        <taxon>Pseudomonadati</taxon>
        <taxon>Bacteroidota</taxon>
        <taxon>Flavobacteriia</taxon>
        <taxon>Flavobacteriales</taxon>
        <taxon>Flavobacteriaceae</taxon>
        <taxon>Flavobacterium</taxon>
    </lineage>
</organism>
<proteinExistence type="predicted"/>
<dbReference type="SUPFAM" id="SSF117281">
    <property type="entry name" value="Kelch motif"/>
    <property type="match status" value="1"/>
</dbReference>
<keyword evidence="2" id="KW-0677">Repeat</keyword>
<dbReference type="Gene3D" id="2.120.10.80">
    <property type="entry name" value="Kelch-type beta propeller"/>
    <property type="match status" value="1"/>
</dbReference>
<dbReference type="AlphaFoldDB" id="A0A1M7M6E6"/>
<evidence type="ECO:0000256" key="1">
    <source>
        <dbReference type="ARBA" id="ARBA00022441"/>
    </source>
</evidence>
<accession>A0A1M7M6E6</accession>
<dbReference type="InterPro" id="IPR008969">
    <property type="entry name" value="CarboxyPept-like_regulatory"/>
</dbReference>
<sequence>MKKLLLILAFLPFFSIAQTINGVIVSQKNNLPIEDTNVFAVSSKVGTITNKNGEFTLKLLPKYNNNEILEFSHIGYLTTKISLSDLSQQKFKVSLKEDIENLSGVTVPVNQKLTLKSKLSFKKLSPLKYPIFAFGSFLKDGKIYIIGGDGSRESDPWKKLTAEKPDPSLKDLQDELRQNSTLLLYKGDFSTYDIKTDSWEISPIKFAKRAYHNVHLYNNSIYVLGGKRISVNGKFEYLQDKIEVLDLNSNTIKTDNTNPHQASDFASFLYKDNIIVMGGSVKMTENGKKDFTNKVHLYNLTSGYWYELANMPTAKETTGITINDKIYLIGGTNGNPVSEIETFDLNTQKWQTEGELFSGIERPAIAYHDSILYFFEARKMYVYNLNTKQLKEYEIELPLKHSAMYFDNDKLYILGGVNDKNYSKTASADVLSIDIEEFETTKPTRTKILSQEVNTVKTNG</sequence>
<evidence type="ECO:0000256" key="2">
    <source>
        <dbReference type="ARBA" id="ARBA00022737"/>
    </source>
</evidence>
<evidence type="ECO:0000313" key="5">
    <source>
        <dbReference type="Proteomes" id="UP000184028"/>
    </source>
</evidence>
<dbReference type="Proteomes" id="UP000184028">
    <property type="component" value="Unassembled WGS sequence"/>
</dbReference>
<dbReference type="Pfam" id="PF13715">
    <property type="entry name" value="CarbopepD_reg_2"/>
    <property type="match status" value="1"/>
</dbReference>
<reference evidence="5" key="1">
    <citation type="submission" date="2016-11" db="EMBL/GenBank/DDBJ databases">
        <authorList>
            <person name="Varghese N."/>
            <person name="Submissions S."/>
        </authorList>
    </citation>
    <scope>NUCLEOTIDE SEQUENCE [LARGE SCALE GENOMIC DNA]</scope>
    <source>
        <strain evidence="5">DSM 24724</strain>
    </source>
</reference>
<dbReference type="OrthoDB" id="996574at2"/>
<feature type="signal peptide" evidence="3">
    <location>
        <begin position="1"/>
        <end position="17"/>
    </location>
</feature>
<dbReference type="InterPro" id="IPR006652">
    <property type="entry name" value="Kelch_1"/>
</dbReference>
<name>A0A1M7M6E6_9FLAO</name>